<organism evidence="2 3">
    <name type="scientific">Coniochaeta hoffmannii</name>
    <dbReference type="NCBI Taxonomy" id="91930"/>
    <lineage>
        <taxon>Eukaryota</taxon>
        <taxon>Fungi</taxon>
        <taxon>Dikarya</taxon>
        <taxon>Ascomycota</taxon>
        <taxon>Pezizomycotina</taxon>
        <taxon>Sordariomycetes</taxon>
        <taxon>Sordariomycetidae</taxon>
        <taxon>Coniochaetales</taxon>
        <taxon>Coniochaetaceae</taxon>
        <taxon>Coniochaeta</taxon>
    </lineage>
</organism>
<proteinExistence type="predicted"/>
<feature type="compositionally biased region" description="Polar residues" evidence="1">
    <location>
        <begin position="16"/>
        <end position="27"/>
    </location>
</feature>
<comment type="caution">
    <text evidence="2">The sequence shown here is derived from an EMBL/GenBank/DDBJ whole genome shotgun (WGS) entry which is preliminary data.</text>
</comment>
<evidence type="ECO:0000256" key="1">
    <source>
        <dbReference type="SAM" id="MobiDB-lite"/>
    </source>
</evidence>
<name>A0AA38VUK0_9PEZI</name>
<accession>A0AA38VUK0</accession>
<evidence type="ECO:0000313" key="2">
    <source>
        <dbReference type="EMBL" id="KAJ9151546.1"/>
    </source>
</evidence>
<sequence length="100" mass="10510">MSTSSSNDTLLAFSEAANQTGTQSQTETATRAEIVHLLYQIKAAPLPTNLGKVTRDLVLGLQMMCGACAEMLETSEHGTKNGGTDKDDDNVSSDGTLDGM</sequence>
<keyword evidence="3" id="KW-1185">Reference proteome</keyword>
<feature type="compositionally biased region" description="Basic and acidic residues" evidence="1">
    <location>
        <begin position="76"/>
        <end position="85"/>
    </location>
</feature>
<feature type="region of interest" description="Disordered" evidence="1">
    <location>
        <begin position="1"/>
        <end position="27"/>
    </location>
</feature>
<gene>
    <name evidence="2" type="ORF">NKR19_g4872</name>
</gene>
<dbReference type="Proteomes" id="UP001174691">
    <property type="component" value="Unassembled WGS sequence"/>
</dbReference>
<feature type="region of interest" description="Disordered" evidence="1">
    <location>
        <begin position="76"/>
        <end position="100"/>
    </location>
</feature>
<dbReference type="EMBL" id="JANBVN010000063">
    <property type="protein sequence ID" value="KAJ9151546.1"/>
    <property type="molecule type" value="Genomic_DNA"/>
</dbReference>
<dbReference type="AlphaFoldDB" id="A0AA38VUK0"/>
<protein>
    <submittedName>
        <fullName evidence="2">Uncharacterized protein</fullName>
    </submittedName>
</protein>
<reference evidence="2" key="1">
    <citation type="submission" date="2022-07" db="EMBL/GenBank/DDBJ databases">
        <title>Fungi with potential for degradation of polypropylene.</title>
        <authorList>
            <person name="Gostincar C."/>
        </authorList>
    </citation>
    <scope>NUCLEOTIDE SEQUENCE</scope>
    <source>
        <strain evidence="2">EXF-13287</strain>
    </source>
</reference>
<evidence type="ECO:0000313" key="3">
    <source>
        <dbReference type="Proteomes" id="UP001174691"/>
    </source>
</evidence>